<evidence type="ECO:0000256" key="4">
    <source>
        <dbReference type="HAMAP-Rule" id="MF_00688"/>
    </source>
</evidence>
<dbReference type="SUPFAM" id="SSF55729">
    <property type="entry name" value="Acyl-CoA N-acyltransferases (Nat)"/>
    <property type="match status" value="1"/>
</dbReference>
<comment type="subcellular location">
    <subcellularLocation>
        <location evidence="4">Cytoplasm</location>
    </subcellularLocation>
</comment>
<evidence type="ECO:0000256" key="5">
    <source>
        <dbReference type="SAM" id="MobiDB-lite"/>
    </source>
</evidence>
<comment type="catalytic activity">
    <reaction evidence="4">
        <text>L-phenylalanyl-tRNA(Phe) + an N-terminal L-alpha-aminoacyl-[protein] = an N-terminal L-phenylalanyl-L-alpha-aminoacyl-[protein] + tRNA(Phe)</text>
        <dbReference type="Rhea" id="RHEA:43632"/>
        <dbReference type="Rhea" id="RHEA-COMP:9668"/>
        <dbReference type="Rhea" id="RHEA-COMP:9699"/>
        <dbReference type="Rhea" id="RHEA-COMP:10636"/>
        <dbReference type="Rhea" id="RHEA-COMP:10637"/>
        <dbReference type="ChEBI" id="CHEBI:78442"/>
        <dbReference type="ChEBI" id="CHEBI:78531"/>
        <dbReference type="ChEBI" id="CHEBI:78597"/>
        <dbReference type="ChEBI" id="CHEBI:83561"/>
        <dbReference type="EC" id="2.3.2.6"/>
    </reaction>
</comment>
<comment type="catalytic activity">
    <reaction evidence="4">
        <text>N-terminal L-arginyl-[protein] + L-leucyl-tRNA(Leu) = N-terminal L-leucyl-L-arginyl-[protein] + tRNA(Leu) + H(+)</text>
        <dbReference type="Rhea" id="RHEA:50416"/>
        <dbReference type="Rhea" id="RHEA-COMP:9613"/>
        <dbReference type="Rhea" id="RHEA-COMP:9622"/>
        <dbReference type="Rhea" id="RHEA-COMP:12672"/>
        <dbReference type="Rhea" id="RHEA-COMP:12673"/>
        <dbReference type="ChEBI" id="CHEBI:15378"/>
        <dbReference type="ChEBI" id="CHEBI:64719"/>
        <dbReference type="ChEBI" id="CHEBI:78442"/>
        <dbReference type="ChEBI" id="CHEBI:78494"/>
        <dbReference type="ChEBI" id="CHEBI:133044"/>
        <dbReference type="EC" id="2.3.2.6"/>
    </reaction>
</comment>
<keyword evidence="3 4" id="KW-0012">Acyltransferase</keyword>
<dbReference type="EMBL" id="JARRAG010000001">
    <property type="protein sequence ID" value="MDG3002562.1"/>
    <property type="molecule type" value="Genomic_DNA"/>
</dbReference>
<dbReference type="PANTHER" id="PTHR30098">
    <property type="entry name" value="LEUCYL/PHENYLALANYL-TRNA--PROTEIN TRANSFERASE"/>
    <property type="match status" value="1"/>
</dbReference>
<comment type="catalytic activity">
    <reaction evidence="4">
        <text>N-terminal L-lysyl-[protein] + L-leucyl-tRNA(Leu) = N-terminal L-leucyl-L-lysyl-[protein] + tRNA(Leu) + H(+)</text>
        <dbReference type="Rhea" id="RHEA:12340"/>
        <dbReference type="Rhea" id="RHEA-COMP:9613"/>
        <dbReference type="Rhea" id="RHEA-COMP:9622"/>
        <dbReference type="Rhea" id="RHEA-COMP:12670"/>
        <dbReference type="Rhea" id="RHEA-COMP:12671"/>
        <dbReference type="ChEBI" id="CHEBI:15378"/>
        <dbReference type="ChEBI" id="CHEBI:65249"/>
        <dbReference type="ChEBI" id="CHEBI:78442"/>
        <dbReference type="ChEBI" id="CHEBI:78494"/>
        <dbReference type="ChEBI" id="CHEBI:133043"/>
        <dbReference type="EC" id="2.3.2.6"/>
    </reaction>
</comment>
<dbReference type="Pfam" id="PF03588">
    <property type="entry name" value="Leu_Phe_trans"/>
    <property type="match status" value="1"/>
</dbReference>
<sequence>MALFRLGPDPIFPPPHLAEPEGLLAIGGDLTPDRLVAAYRQGIFPWYEAGGPILWWSPDPRLVLFPAELQVSRRLRRTLRSGRFEIRWDTAFDRVVHACAETPRDHEDGTWITPEMRTAYGALHRLGVARSVEAWCDGELAGGVYGVLAGRCFSGESMFHHQTDASKVALVALVERLEAEGVEMLDCQVRSEHMVAFGAREIPRDEYLMRLARGLRDEPSASRNGSQLAGSASTRTAGRLLSRERP</sequence>
<feature type="region of interest" description="Disordered" evidence="5">
    <location>
        <begin position="218"/>
        <end position="246"/>
    </location>
</feature>
<dbReference type="RefSeq" id="WP_277858926.1">
    <property type="nucleotide sequence ID" value="NZ_JARRAG010000001.1"/>
</dbReference>
<accession>A0ABT6F4Q3</accession>
<comment type="function">
    <text evidence="4">Functions in the N-end rule pathway of protein degradation where it conjugates Leu, Phe and, less efficiently, Met from aminoacyl-tRNAs to the N-termini of proteins containing an N-terminal arginine or lysine.</text>
</comment>
<dbReference type="PANTHER" id="PTHR30098:SF2">
    <property type="entry name" value="LEUCYL_PHENYLALANYL-TRNA--PROTEIN TRANSFERASE"/>
    <property type="match status" value="1"/>
</dbReference>
<reference evidence="6 7" key="1">
    <citation type="submission" date="2023-03" db="EMBL/GenBank/DDBJ databases">
        <title>Paludisphaera mucosa sp. nov. a novel planctomycete from northern fen.</title>
        <authorList>
            <person name="Ivanova A."/>
        </authorList>
    </citation>
    <scope>NUCLEOTIDE SEQUENCE [LARGE SCALE GENOMIC DNA]</scope>
    <source>
        <strain evidence="6 7">Pla2</strain>
    </source>
</reference>
<evidence type="ECO:0000313" key="6">
    <source>
        <dbReference type="EMBL" id="MDG3002562.1"/>
    </source>
</evidence>
<dbReference type="NCBIfam" id="TIGR00667">
    <property type="entry name" value="aat"/>
    <property type="match status" value="1"/>
</dbReference>
<dbReference type="InterPro" id="IPR042221">
    <property type="entry name" value="Leu/Phe-tRNA_Trfase_N"/>
</dbReference>
<evidence type="ECO:0000256" key="2">
    <source>
        <dbReference type="ARBA" id="ARBA00022679"/>
    </source>
</evidence>
<dbReference type="InterPro" id="IPR016181">
    <property type="entry name" value="Acyl_CoA_acyltransferase"/>
</dbReference>
<evidence type="ECO:0000256" key="1">
    <source>
        <dbReference type="ARBA" id="ARBA00022490"/>
    </source>
</evidence>
<dbReference type="Gene3D" id="3.30.70.3550">
    <property type="entry name" value="Leucyl/phenylalanyl-tRNA-protein transferase, N-terminal domain"/>
    <property type="match status" value="1"/>
</dbReference>
<dbReference type="Proteomes" id="UP001216907">
    <property type="component" value="Unassembled WGS sequence"/>
</dbReference>
<feature type="compositionally biased region" description="Polar residues" evidence="5">
    <location>
        <begin position="221"/>
        <end position="236"/>
    </location>
</feature>
<proteinExistence type="inferred from homology"/>
<evidence type="ECO:0000256" key="3">
    <source>
        <dbReference type="ARBA" id="ARBA00023315"/>
    </source>
</evidence>
<protein>
    <recommendedName>
        <fullName evidence="4">Leucyl/phenylalanyl-tRNA--protein transferase</fullName>
        <ecNumber evidence="4">2.3.2.6</ecNumber>
    </recommendedName>
    <alternativeName>
        <fullName evidence="4">L/F-transferase</fullName>
    </alternativeName>
    <alternativeName>
        <fullName evidence="4">Leucyltransferase</fullName>
    </alternativeName>
    <alternativeName>
        <fullName evidence="4">Phenyalanyltransferase</fullName>
    </alternativeName>
</protein>
<comment type="caution">
    <text evidence="6">The sequence shown here is derived from an EMBL/GenBank/DDBJ whole genome shotgun (WGS) entry which is preliminary data.</text>
</comment>
<name>A0ABT6F4Q3_9BACT</name>
<keyword evidence="7" id="KW-1185">Reference proteome</keyword>
<dbReference type="InterPro" id="IPR004616">
    <property type="entry name" value="Leu/Phe-tRNA_Trfase"/>
</dbReference>
<evidence type="ECO:0000313" key="7">
    <source>
        <dbReference type="Proteomes" id="UP001216907"/>
    </source>
</evidence>
<dbReference type="Gene3D" id="3.40.630.70">
    <property type="entry name" value="Leucyl/phenylalanyl-tRNA-protein transferase, C-terminal domain"/>
    <property type="match status" value="1"/>
</dbReference>
<dbReference type="EC" id="2.3.2.6" evidence="4"/>
<organism evidence="6 7">
    <name type="scientific">Paludisphaera mucosa</name>
    <dbReference type="NCBI Taxonomy" id="3030827"/>
    <lineage>
        <taxon>Bacteria</taxon>
        <taxon>Pseudomonadati</taxon>
        <taxon>Planctomycetota</taxon>
        <taxon>Planctomycetia</taxon>
        <taxon>Isosphaerales</taxon>
        <taxon>Isosphaeraceae</taxon>
        <taxon>Paludisphaera</taxon>
    </lineage>
</organism>
<keyword evidence="1 4" id="KW-0963">Cytoplasm</keyword>
<dbReference type="GO" id="GO:0008914">
    <property type="term" value="F:leucyl-tRNA--protein transferase activity"/>
    <property type="evidence" value="ECO:0007669"/>
    <property type="project" value="UniProtKB-EC"/>
</dbReference>
<keyword evidence="2 4" id="KW-0808">Transferase</keyword>
<comment type="similarity">
    <text evidence="4">Belongs to the L/F-transferase family.</text>
</comment>
<dbReference type="HAMAP" id="MF_00688">
    <property type="entry name" value="Leu_Phe_trans"/>
    <property type="match status" value="1"/>
</dbReference>
<gene>
    <name evidence="4 6" type="primary">aat</name>
    <name evidence="6" type="ORF">PZE19_02075</name>
</gene>
<dbReference type="InterPro" id="IPR042203">
    <property type="entry name" value="Leu/Phe-tRNA_Trfase_C"/>
</dbReference>